<evidence type="ECO:0000313" key="4">
    <source>
        <dbReference type="Proteomes" id="UP000321250"/>
    </source>
</evidence>
<dbReference type="PANTHER" id="PTHR37017">
    <property type="entry name" value="AB HYDROLASE-1 DOMAIN-CONTAINING PROTEIN-RELATED"/>
    <property type="match status" value="1"/>
</dbReference>
<accession>A0A5C6UEJ8</accession>
<sequence>MKSFSILLAATAASVLPVSAAVAAPAKNIVLVHGAYADGSGWRGVYDILVKDGYHVSIVSQPLTSLTDDIAATQRVLDKQTGPVVLVGHSYGGQIITDAGADPKVKALVYVAALQPDVGESVIGLAKTMELPNGDVEESADGFLSLASDKFVADFAADVPKDLAEFMKASQMPVAAIAFSEKTKVASWRSKPSYGIVATKDLALNANLERWMYKRAGAKITEIDASHVVFISQPRAVADVIEEAARAVK</sequence>
<evidence type="ECO:0000256" key="1">
    <source>
        <dbReference type="SAM" id="SignalP"/>
    </source>
</evidence>
<reference evidence="3 4" key="1">
    <citation type="journal article" date="2013" name="Antonie Van Leeuwenhoek">
        <title>Sphingomonas ginsenosidivorax sp. nov., with the ability to transform ginsenosides.</title>
        <authorList>
            <person name="Jin X.F."/>
            <person name="Kim J.K."/>
            <person name="Liu Q.M."/>
            <person name="Kang M.S."/>
            <person name="He D."/>
            <person name="Jin F.X."/>
            <person name="Kim S.C."/>
            <person name="Im W.T."/>
        </authorList>
    </citation>
    <scope>NUCLEOTIDE SEQUENCE [LARGE SCALE GENOMIC DNA]</scope>
    <source>
        <strain evidence="3 4">KHI67</strain>
    </source>
</reference>
<feature type="chain" id="PRO_5022827568" evidence="1">
    <location>
        <begin position="21"/>
        <end position="249"/>
    </location>
</feature>
<organism evidence="3 4">
    <name type="scientific">Sphingomonas ginsenosidivorax</name>
    <dbReference type="NCBI Taxonomy" id="862135"/>
    <lineage>
        <taxon>Bacteria</taxon>
        <taxon>Pseudomonadati</taxon>
        <taxon>Pseudomonadota</taxon>
        <taxon>Alphaproteobacteria</taxon>
        <taxon>Sphingomonadales</taxon>
        <taxon>Sphingomonadaceae</taxon>
        <taxon>Sphingomonas</taxon>
    </lineage>
</organism>
<dbReference type="EMBL" id="VOQR01000001">
    <property type="protein sequence ID" value="TXC70556.1"/>
    <property type="molecule type" value="Genomic_DNA"/>
</dbReference>
<dbReference type="OrthoDB" id="9814966at2"/>
<dbReference type="Pfam" id="PF12697">
    <property type="entry name" value="Abhydrolase_6"/>
    <property type="match status" value="1"/>
</dbReference>
<dbReference type="Gene3D" id="3.40.50.1820">
    <property type="entry name" value="alpha/beta hydrolase"/>
    <property type="match status" value="1"/>
</dbReference>
<comment type="caution">
    <text evidence="3">The sequence shown here is derived from an EMBL/GenBank/DDBJ whole genome shotgun (WGS) entry which is preliminary data.</text>
</comment>
<dbReference type="SUPFAM" id="SSF53474">
    <property type="entry name" value="alpha/beta-Hydrolases"/>
    <property type="match status" value="1"/>
</dbReference>
<dbReference type="RefSeq" id="WP_147080868.1">
    <property type="nucleotide sequence ID" value="NZ_VOQR01000001.1"/>
</dbReference>
<keyword evidence="4" id="KW-1185">Reference proteome</keyword>
<keyword evidence="1" id="KW-0732">Signal</keyword>
<protein>
    <submittedName>
        <fullName evidence="3">Alpha/beta hydrolase</fullName>
    </submittedName>
</protein>
<evidence type="ECO:0000313" key="3">
    <source>
        <dbReference type="EMBL" id="TXC70556.1"/>
    </source>
</evidence>
<feature type="signal peptide" evidence="1">
    <location>
        <begin position="1"/>
        <end position="20"/>
    </location>
</feature>
<evidence type="ECO:0000259" key="2">
    <source>
        <dbReference type="Pfam" id="PF12697"/>
    </source>
</evidence>
<name>A0A5C6UEJ8_9SPHN</name>
<dbReference type="InterPro" id="IPR000073">
    <property type="entry name" value="AB_hydrolase_1"/>
</dbReference>
<feature type="domain" description="AB hydrolase-1" evidence="2">
    <location>
        <begin position="29"/>
        <end position="240"/>
    </location>
</feature>
<keyword evidence="3" id="KW-0378">Hydrolase</keyword>
<dbReference type="Proteomes" id="UP000321250">
    <property type="component" value="Unassembled WGS sequence"/>
</dbReference>
<gene>
    <name evidence="3" type="ORF">FSB78_06085</name>
</gene>
<dbReference type="InterPro" id="IPR052897">
    <property type="entry name" value="Sec-Metab_Biosynth_Hydrolase"/>
</dbReference>
<dbReference type="InterPro" id="IPR029058">
    <property type="entry name" value="AB_hydrolase_fold"/>
</dbReference>
<dbReference type="AlphaFoldDB" id="A0A5C6UEJ8"/>
<dbReference type="GO" id="GO:0016787">
    <property type="term" value="F:hydrolase activity"/>
    <property type="evidence" value="ECO:0007669"/>
    <property type="project" value="UniProtKB-KW"/>
</dbReference>
<dbReference type="PANTHER" id="PTHR37017:SF11">
    <property type="entry name" value="ESTERASE_LIPASE_THIOESTERASE DOMAIN-CONTAINING PROTEIN"/>
    <property type="match status" value="1"/>
</dbReference>
<proteinExistence type="predicted"/>